<dbReference type="InterPro" id="IPR002744">
    <property type="entry name" value="MIP18-like"/>
</dbReference>
<dbReference type="PANTHER" id="PTHR42831:SF1">
    <property type="entry name" value="FE-S PROTEIN MATURATION AUXILIARY FACTOR YITW"/>
    <property type="match status" value="1"/>
</dbReference>
<dbReference type="AlphaFoldDB" id="A0A7C4EUP9"/>
<accession>A0A7C4EUP9</accession>
<feature type="domain" description="MIP18 family-like" evidence="1">
    <location>
        <begin position="7"/>
        <end position="79"/>
    </location>
</feature>
<dbReference type="InterPro" id="IPR052339">
    <property type="entry name" value="Fe-S_Maturation_MIP18"/>
</dbReference>
<reference evidence="2" key="1">
    <citation type="journal article" date="2020" name="mSystems">
        <title>Genome- and Community-Level Interaction Insights into Carbon Utilization and Element Cycling Functions of Hydrothermarchaeota in Hydrothermal Sediment.</title>
        <authorList>
            <person name="Zhou Z."/>
            <person name="Liu Y."/>
            <person name="Xu W."/>
            <person name="Pan J."/>
            <person name="Luo Z.H."/>
            <person name="Li M."/>
        </authorList>
    </citation>
    <scope>NUCLEOTIDE SEQUENCE [LARGE SCALE GENOMIC DNA]</scope>
    <source>
        <strain evidence="2">SpSt-769</strain>
    </source>
</reference>
<gene>
    <name evidence="2" type="ORF">ENV54_05995</name>
</gene>
<dbReference type="SUPFAM" id="SSF117916">
    <property type="entry name" value="Fe-S cluster assembly (FSCA) domain-like"/>
    <property type="match status" value="1"/>
</dbReference>
<evidence type="ECO:0000313" key="2">
    <source>
        <dbReference type="EMBL" id="HGH60834.1"/>
    </source>
</evidence>
<dbReference type="EMBL" id="DTGT01000185">
    <property type="protein sequence ID" value="HGH60834.1"/>
    <property type="molecule type" value="Genomic_DNA"/>
</dbReference>
<protein>
    <submittedName>
        <fullName evidence="2">DUF59 domain-containing protein</fullName>
    </submittedName>
</protein>
<dbReference type="Pfam" id="PF01883">
    <property type="entry name" value="FeS_assembly_P"/>
    <property type="match status" value="1"/>
</dbReference>
<dbReference type="PANTHER" id="PTHR42831">
    <property type="entry name" value="FE-S PROTEIN MATURATION AUXILIARY FACTOR YITW"/>
    <property type="match status" value="1"/>
</dbReference>
<dbReference type="InterPro" id="IPR034904">
    <property type="entry name" value="FSCA_dom_sf"/>
</dbReference>
<dbReference type="Gene3D" id="3.30.300.130">
    <property type="entry name" value="Fe-S cluster assembly (FSCA)"/>
    <property type="match status" value="1"/>
</dbReference>
<sequence length="95" mass="10754">MSADTLQRVSEALAHVIDPETGLDIMRMELIHDLSVDENGKVRMTFRPSSPVCPMAYALANEIKKTLGNVESVRQVEIKVENFRDAERLEQLLRS</sequence>
<name>A0A7C4EUP9_9BACT</name>
<evidence type="ECO:0000259" key="1">
    <source>
        <dbReference type="Pfam" id="PF01883"/>
    </source>
</evidence>
<proteinExistence type="predicted"/>
<comment type="caution">
    <text evidence="2">The sequence shown here is derived from an EMBL/GenBank/DDBJ whole genome shotgun (WGS) entry which is preliminary data.</text>
</comment>
<organism evidence="2">
    <name type="scientific">Desulfomonile tiedjei</name>
    <dbReference type="NCBI Taxonomy" id="2358"/>
    <lineage>
        <taxon>Bacteria</taxon>
        <taxon>Pseudomonadati</taxon>
        <taxon>Thermodesulfobacteriota</taxon>
        <taxon>Desulfomonilia</taxon>
        <taxon>Desulfomonilales</taxon>
        <taxon>Desulfomonilaceae</taxon>
        <taxon>Desulfomonile</taxon>
    </lineage>
</organism>